<sequence>MNCNGSNEDNTGWDFIVEYPHEYDDVVLADKSPATKEFKIQIKATDLKKRKLPISLSNLMRLCNTPLPCFILFLEYNKKSEPESVFLVHISKDIIFNVLKSARENSLNKERKNFNKKP</sequence>
<gene>
    <name evidence="1" type="ORF">ACZ87_02997</name>
</gene>
<reference evidence="1" key="1">
    <citation type="submission" date="2018-04" db="EMBL/GenBank/DDBJ databases">
        <title>Genomes of the Obligate Erwinia dacicola and Facultative Enterobacter sp. OLF Endosymbionts of the Olive Fruit fly, Bactrocera oleae.</title>
        <authorList>
            <person name="Estes A.M."/>
            <person name="Hearn D.J."/>
            <person name="Agarwal S."/>
            <person name="Pierson E.A."/>
            <person name="Dunning-Hotopp J.C."/>
        </authorList>
    </citation>
    <scope>NUCLEOTIDE SEQUENCE [LARGE SCALE GENOMIC DNA]</scope>
    <source>
        <strain evidence="1">Oroville</strain>
    </source>
</reference>
<evidence type="ECO:0008006" key="3">
    <source>
        <dbReference type="Google" id="ProtNLM"/>
    </source>
</evidence>
<dbReference type="AlphaFoldDB" id="A0A328TM04"/>
<organism evidence="1 2">
    <name type="scientific">Candidatus Erwinia dacicola</name>
    <dbReference type="NCBI Taxonomy" id="252393"/>
    <lineage>
        <taxon>Bacteria</taxon>
        <taxon>Pseudomonadati</taxon>
        <taxon>Pseudomonadota</taxon>
        <taxon>Gammaproteobacteria</taxon>
        <taxon>Enterobacterales</taxon>
        <taxon>Erwiniaceae</taxon>
        <taxon>Erwinia</taxon>
    </lineage>
</organism>
<evidence type="ECO:0000313" key="1">
    <source>
        <dbReference type="EMBL" id="RAP70201.1"/>
    </source>
</evidence>
<accession>A0A328TM04</accession>
<name>A0A328TM04_9GAMM</name>
<dbReference type="Proteomes" id="UP000244334">
    <property type="component" value="Unassembled WGS sequence"/>
</dbReference>
<proteinExistence type="predicted"/>
<comment type="caution">
    <text evidence="1">The sequence shown here is derived from an EMBL/GenBank/DDBJ whole genome shotgun (WGS) entry which is preliminary data.</text>
</comment>
<dbReference type="EMBL" id="LJAM02000425">
    <property type="protein sequence ID" value="RAP70201.1"/>
    <property type="molecule type" value="Genomic_DNA"/>
</dbReference>
<protein>
    <recommendedName>
        <fullName evidence="3">DUF4365 domain-containing protein</fullName>
    </recommendedName>
</protein>
<keyword evidence="2" id="KW-1185">Reference proteome</keyword>
<evidence type="ECO:0000313" key="2">
    <source>
        <dbReference type="Proteomes" id="UP000244334"/>
    </source>
</evidence>